<dbReference type="InterPro" id="IPR011006">
    <property type="entry name" value="CheY-like_superfamily"/>
</dbReference>
<dbReference type="Pfam" id="PF00486">
    <property type="entry name" value="Trans_reg_C"/>
    <property type="match status" value="1"/>
</dbReference>
<dbReference type="SMART" id="SM00862">
    <property type="entry name" value="Trans_reg_C"/>
    <property type="match status" value="1"/>
</dbReference>
<dbReference type="PANTHER" id="PTHR48111">
    <property type="entry name" value="REGULATOR OF RPOS"/>
    <property type="match status" value="1"/>
</dbReference>
<evidence type="ECO:0000259" key="5">
    <source>
        <dbReference type="PROSITE" id="PS51755"/>
    </source>
</evidence>
<keyword evidence="1 3" id="KW-0238">DNA-binding</keyword>
<dbReference type="CDD" id="cd00383">
    <property type="entry name" value="trans_reg_C"/>
    <property type="match status" value="1"/>
</dbReference>
<protein>
    <submittedName>
        <fullName evidence="6">Two component transcriptional regulator</fullName>
    </submittedName>
</protein>
<evidence type="ECO:0000256" key="3">
    <source>
        <dbReference type="PROSITE-ProRule" id="PRU01091"/>
    </source>
</evidence>
<dbReference type="CDD" id="cd19935">
    <property type="entry name" value="REC_OmpR_CusR-like"/>
    <property type="match status" value="1"/>
</dbReference>
<dbReference type="GO" id="GO:0006355">
    <property type="term" value="P:regulation of DNA-templated transcription"/>
    <property type="evidence" value="ECO:0007669"/>
    <property type="project" value="InterPro"/>
</dbReference>
<feature type="domain" description="Response regulatory" evidence="4">
    <location>
        <begin position="2"/>
        <end position="124"/>
    </location>
</feature>
<dbReference type="InterPro" id="IPR001789">
    <property type="entry name" value="Sig_transdc_resp-reg_receiver"/>
</dbReference>
<dbReference type="PATRIC" id="fig|1641812.3.peg.730"/>
<name>A0A0F6U1T9_MICAE</name>
<dbReference type="Gene3D" id="6.10.250.690">
    <property type="match status" value="1"/>
</dbReference>
<dbReference type="InterPro" id="IPR036388">
    <property type="entry name" value="WH-like_DNA-bd_sf"/>
</dbReference>
<sequence>MRILVVEDDMQLAEILREALSERQYVVDVARDGEEGWNWLELGKYDLLVLDVTLPKLSGTLLCQRLRRAESHHPVSANATVPVLLLTARDTVIDKIDGLDAGADDYVTKPFDLGELMARIRALIRRGSSTSSILLSWGGLQLNPSTHEASYNGQLLSLTPKEFALLELLVTHGHRVLSRSGIIERVWSLDDSPAEETVTSHIRGLRHKLKSLGAPEDFIETVHGLGYRLK</sequence>
<dbReference type="GO" id="GO:0000156">
    <property type="term" value="F:phosphorelay response regulator activity"/>
    <property type="evidence" value="ECO:0007669"/>
    <property type="project" value="TreeGrafter"/>
</dbReference>
<evidence type="ECO:0000313" key="7">
    <source>
        <dbReference type="Proteomes" id="UP000034103"/>
    </source>
</evidence>
<feature type="domain" description="OmpR/PhoB-type" evidence="5">
    <location>
        <begin position="132"/>
        <end position="230"/>
    </location>
</feature>
<dbReference type="SMART" id="SM00448">
    <property type="entry name" value="REC"/>
    <property type="match status" value="1"/>
</dbReference>
<dbReference type="GO" id="GO:0005829">
    <property type="term" value="C:cytosol"/>
    <property type="evidence" value="ECO:0007669"/>
    <property type="project" value="TreeGrafter"/>
</dbReference>
<dbReference type="GO" id="GO:0000976">
    <property type="term" value="F:transcription cis-regulatory region binding"/>
    <property type="evidence" value="ECO:0007669"/>
    <property type="project" value="TreeGrafter"/>
</dbReference>
<dbReference type="InterPro" id="IPR001867">
    <property type="entry name" value="OmpR/PhoB-type_DNA-bd"/>
</dbReference>
<gene>
    <name evidence="6" type="ORF">MYAER_0706</name>
</gene>
<feature type="modified residue" description="4-aspartylphosphate" evidence="2">
    <location>
        <position position="51"/>
    </location>
</feature>
<dbReference type="RefSeq" id="WP_046660970.1">
    <property type="nucleotide sequence ID" value="NZ_CP011304.1"/>
</dbReference>
<dbReference type="PROSITE" id="PS51755">
    <property type="entry name" value="OMPR_PHOB"/>
    <property type="match status" value="1"/>
</dbReference>
<dbReference type="Gene3D" id="3.40.50.2300">
    <property type="match status" value="1"/>
</dbReference>
<dbReference type="Pfam" id="PF00072">
    <property type="entry name" value="Response_reg"/>
    <property type="match status" value="1"/>
</dbReference>
<dbReference type="PROSITE" id="PS50110">
    <property type="entry name" value="RESPONSE_REGULATORY"/>
    <property type="match status" value="1"/>
</dbReference>
<evidence type="ECO:0000259" key="4">
    <source>
        <dbReference type="PROSITE" id="PS50110"/>
    </source>
</evidence>
<feature type="DNA-binding region" description="OmpR/PhoB-type" evidence="3">
    <location>
        <begin position="132"/>
        <end position="230"/>
    </location>
</feature>
<keyword evidence="2" id="KW-0597">Phosphoprotein</keyword>
<dbReference type="GO" id="GO:0032993">
    <property type="term" value="C:protein-DNA complex"/>
    <property type="evidence" value="ECO:0007669"/>
    <property type="project" value="TreeGrafter"/>
</dbReference>
<accession>A0A0F6U1T9</accession>
<dbReference type="PANTHER" id="PTHR48111:SF15">
    <property type="entry name" value="OMPR SUBFAMILY"/>
    <property type="match status" value="1"/>
</dbReference>
<organism evidence="6 7">
    <name type="scientific">Microcystis aeruginosa NIES-2549</name>
    <dbReference type="NCBI Taxonomy" id="1641812"/>
    <lineage>
        <taxon>Bacteria</taxon>
        <taxon>Bacillati</taxon>
        <taxon>Cyanobacteriota</taxon>
        <taxon>Cyanophyceae</taxon>
        <taxon>Oscillatoriophycideae</taxon>
        <taxon>Chroococcales</taxon>
        <taxon>Microcystaceae</taxon>
        <taxon>Microcystis</taxon>
    </lineage>
</organism>
<reference evidence="6 7" key="1">
    <citation type="journal article" date="2015" name="Genome Announc.">
        <title>Complete Genome Sequence of Microcystis aeruginosa NIES-2549, a Bloom-Forming Cyanobacterium from Lake Kasumigaura, Japan.</title>
        <authorList>
            <person name="Yamaguchi H."/>
            <person name="Suzuki S."/>
            <person name="Tanabe Y."/>
            <person name="Osana Y."/>
            <person name="Shimura Y."/>
            <person name="Ishida K."/>
            <person name="Kawachi M."/>
        </authorList>
    </citation>
    <scope>NUCLEOTIDE SEQUENCE [LARGE SCALE GENOMIC DNA]</scope>
    <source>
        <strain evidence="6 7">NIES-2549</strain>
    </source>
</reference>
<evidence type="ECO:0000313" key="6">
    <source>
        <dbReference type="EMBL" id="AKE63066.1"/>
    </source>
</evidence>
<dbReference type="EMBL" id="CP011304">
    <property type="protein sequence ID" value="AKE63066.1"/>
    <property type="molecule type" value="Genomic_DNA"/>
</dbReference>
<dbReference type="Proteomes" id="UP000034103">
    <property type="component" value="Chromosome"/>
</dbReference>
<dbReference type="Gene3D" id="1.10.10.10">
    <property type="entry name" value="Winged helix-like DNA-binding domain superfamily/Winged helix DNA-binding domain"/>
    <property type="match status" value="1"/>
</dbReference>
<dbReference type="AlphaFoldDB" id="A0A0F6U1T9"/>
<dbReference type="HOGENOM" id="CLU_000445_30_1_3"/>
<evidence type="ECO:0000256" key="2">
    <source>
        <dbReference type="PROSITE-ProRule" id="PRU00169"/>
    </source>
</evidence>
<proteinExistence type="predicted"/>
<dbReference type="InterPro" id="IPR039420">
    <property type="entry name" value="WalR-like"/>
</dbReference>
<dbReference type="SUPFAM" id="SSF52172">
    <property type="entry name" value="CheY-like"/>
    <property type="match status" value="1"/>
</dbReference>
<evidence type="ECO:0000256" key="1">
    <source>
        <dbReference type="ARBA" id="ARBA00023125"/>
    </source>
</evidence>